<sequence length="96" mass="10836">MTYFILTLTIFTLQSLFICSPLSQHLQYPGRPLLHHMGTTRMSDSRCPPKLHSRAVDPRAPNLAKATALPAVVHRELLNDNVQSVKCWVDNNIGRN</sequence>
<feature type="signal peptide" evidence="1">
    <location>
        <begin position="1"/>
        <end position="15"/>
    </location>
</feature>
<evidence type="ECO:0000313" key="3">
    <source>
        <dbReference type="Proteomes" id="UP001218218"/>
    </source>
</evidence>
<dbReference type="Proteomes" id="UP001218218">
    <property type="component" value="Unassembled WGS sequence"/>
</dbReference>
<name>A0AAD6ZGM7_9AGAR</name>
<evidence type="ECO:0008006" key="4">
    <source>
        <dbReference type="Google" id="ProtNLM"/>
    </source>
</evidence>
<evidence type="ECO:0000256" key="1">
    <source>
        <dbReference type="SAM" id="SignalP"/>
    </source>
</evidence>
<comment type="caution">
    <text evidence="2">The sequence shown here is derived from an EMBL/GenBank/DDBJ whole genome shotgun (WGS) entry which is preliminary data.</text>
</comment>
<evidence type="ECO:0000313" key="2">
    <source>
        <dbReference type="EMBL" id="KAJ7320939.1"/>
    </source>
</evidence>
<accession>A0AAD6ZGM7</accession>
<dbReference type="AlphaFoldDB" id="A0AAD6ZGM7"/>
<dbReference type="EMBL" id="JARIHO010000052">
    <property type="protein sequence ID" value="KAJ7320939.1"/>
    <property type="molecule type" value="Genomic_DNA"/>
</dbReference>
<feature type="chain" id="PRO_5042251287" description="Secreted protein" evidence="1">
    <location>
        <begin position="16"/>
        <end position="96"/>
    </location>
</feature>
<protein>
    <recommendedName>
        <fullName evidence="4">Secreted protein</fullName>
    </recommendedName>
</protein>
<gene>
    <name evidence="2" type="ORF">DFH08DRAFT_970247</name>
</gene>
<proteinExistence type="predicted"/>
<keyword evidence="1" id="KW-0732">Signal</keyword>
<organism evidence="2 3">
    <name type="scientific">Mycena albidolilacea</name>
    <dbReference type="NCBI Taxonomy" id="1033008"/>
    <lineage>
        <taxon>Eukaryota</taxon>
        <taxon>Fungi</taxon>
        <taxon>Dikarya</taxon>
        <taxon>Basidiomycota</taxon>
        <taxon>Agaricomycotina</taxon>
        <taxon>Agaricomycetes</taxon>
        <taxon>Agaricomycetidae</taxon>
        <taxon>Agaricales</taxon>
        <taxon>Marasmiineae</taxon>
        <taxon>Mycenaceae</taxon>
        <taxon>Mycena</taxon>
    </lineage>
</organism>
<keyword evidence="3" id="KW-1185">Reference proteome</keyword>
<reference evidence="2" key="1">
    <citation type="submission" date="2023-03" db="EMBL/GenBank/DDBJ databases">
        <title>Massive genome expansion in bonnet fungi (Mycena s.s.) driven by repeated elements and novel gene families across ecological guilds.</title>
        <authorList>
            <consortium name="Lawrence Berkeley National Laboratory"/>
            <person name="Harder C.B."/>
            <person name="Miyauchi S."/>
            <person name="Viragh M."/>
            <person name="Kuo A."/>
            <person name="Thoen E."/>
            <person name="Andreopoulos B."/>
            <person name="Lu D."/>
            <person name="Skrede I."/>
            <person name="Drula E."/>
            <person name="Henrissat B."/>
            <person name="Morin E."/>
            <person name="Kohler A."/>
            <person name="Barry K."/>
            <person name="LaButti K."/>
            <person name="Morin E."/>
            <person name="Salamov A."/>
            <person name="Lipzen A."/>
            <person name="Mereny Z."/>
            <person name="Hegedus B."/>
            <person name="Baldrian P."/>
            <person name="Stursova M."/>
            <person name="Weitz H."/>
            <person name="Taylor A."/>
            <person name="Grigoriev I.V."/>
            <person name="Nagy L.G."/>
            <person name="Martin F."/>
            <person name="Kauserud H."/>
        </authorList>
    </citation>
    <scope>NUCLEOTIDE SEQUENCE</scope>
    <source>
        <strain evidence="2">CBHHK002</strain>
    </source>
</reference>